<sequence>MMHSTTLRPLREDDLAMLLRWRNAPEVRRHMYTQHEISEAEHRAWFQRSHDNPNRHLLLVEQKGQPFGFVNIQLLDNEAQRGEWGFYLSPEAIQGSGQALGFTALEHAFDVLKLHKLCGEALFGNKRSQRFHERLGFIQESHLRDHHFDGHTYHDVIGYGLLHSEWHACQGV</sequence>
<keyword evidence="3" id="KW-1185">Reference proteome</keyword>
<name>A0ABT0SUK8_9GAMM</name>
<comment type="caution">
    <text evidence="2">The sequence shown here is derived from an EMBL/GenBank/DDBJ whole genome shotgun (WGS) entry which is preliminary data.</text>
</comment>
<dbReference type="Pfam" id="PF13302">
    <property type="entry name" value="Acetyltransf_3"/>
    <property type="match status" value="1"/>
</dbReference>
<dbReference type="EC" id="2.3.1.202" evidence="2"/>
<dbReference type="PANTHER" id="PTHR43415">
    <property type="entry name" value="SPERMIDINE N(1)-ACETYLTRANSFERASE"/>
    <property type="match status" value="1"/>
</dbReference>
<reference evidence="2" key="1">
    <citation type="submission" date="2022-05" db="EMBL/GenBank/DDBJ databases">
        <title>Halomonas geminus sp. nov. and Halomonas llamarensis sp. nov. isolated from high-altitude salars of the Atacama Desert.</title>
        <authorList>
            <person name="Hintersatz C."/>
            <person name="Rojas L.A."/>
            <person name="Wei T.-S."/>
            <person name="Kutschke S."/>
            <person name="Lehmann F."/>
            <person name="Jain R."/>
            <person name="Pollmann K."/>
        </authorList>
    </citation>
    <scope>NUCLEOTIDE SEQUENCE</scope>
    <source>
        <strain evidence="2">ATCHA</strain>
    </source>
</reference>
<dbReference type="NCBIfam" id="TIGR03585">
    <property type="entry name" value="PseH"/>
    <property type="match status" value="1"/>
</dbReference>
<feature type="domain" description="N-acetyltransferase" evidence="1">
    <location>
        <begin position="5"/>
        <end position="159"/>
    </location>
</feature>
<dbReference type="PROSITE" id="PS51186">
    <property type="entry name" value="GNAT"/>
    <property type="match status" value="1"/>
</dbReference>
<dbReference type="Gene3D" id="3.40.630.30">
    <property type="match status" value="1"/>
</dbReference>
<dbReference type="PANTHER" id="PTHR43415:SF3">
    <property type="entry name" value="GNAT-FAMILY ACETYLTRANSFERASE"/>
    <property type="match status" value="1"/>
</dbReference>
<dbReference type="Proteomes" id="UP001165308">
    <property type="component" value="Unassembled WGS sequence"/>
</dbReference>
<evidence type="ECO:0000313" key="3">
    <source>
        <dbReference type="Proteomes" id="UP001165308"/>
    </source>
</evidence>
<dbReference type="InterPro" id="IPR016181">
    <property type="entry name" value="Acyl_CoA_acyltransferase"/>
</dbReference>
<evidence type="ECO:0000259" key="1">
    <source>
        <dbReference type="PROSITE" id="PS51186"/>
    </source>
</evidence>
<evidence type="ECO:0000313" key="2">
    <source>
        <dbReference type="EMBL" id="MCL7931402.1"/>
    </source>
</evidence>
<accession>A0ABT0SUK8</accession>
<organism evidence="2 3">
    <name type="scientific">Halomonas llamarensis</name>
    <dbReference type="NCBI Taxonomy" id="2945104"/>
    <lineage>
        <taxon>Bacteria</taxon>
        <taxon>Pseudomonadati</taxon>
        <taxon>Pseudomonadota</taxon>
        <taxon>Gammaproteobacteria</taxon>
        <taxon>Oceanospirillales</taxon>
        <taxon>Halomonadaceae</taxon>
        <taxon>Halomonas</taxon>
    </lineage>
</organism>
<dbReference type="GO" id="GO:0016746">
    <property type="term" value="F:acyltransferase activity"/>
    <property type="evidence" value="ECO:0007669"/>
    <property type="project" value="UniProtKB-KW"/>
</dbReference>
<keyword evidence="2" id="KW-0808">Transferase</keyword>
<dbReference type="RefSeq" id="WP_250083818.1">
    <property type="nucleotide sequence ID" value="NZ_JAMJPJ010000037.1"/>
</dbReference>
<proteinExistence type="predicted"/>
<gene>
    <name evidence="2" type="primary">pseH</name>
    <name evidence="2" type="ORF">M8006_15690</name>
</gene>
<dbReference type="EMBL" id="JAMJPJ010000037">
    <property type="protein sequence ID" value="MCL7931402.1"/>
    <property type="molecule type" value="Genomic_DNA"/>
</dbReference>
<dbReference type="InterPro" id="IPR020036">
    <property type="entry name" value="PseH"/>
</dbReference>
<keyword evidence="2" id="KW-0012">Acyltransferase</keyword>
<protein>
    <submittedName>
        <fullName evidence="2">UDP-4-amino-4, 6-dideoxy-N-acetyl-beta-L-altrosamine N-acetyltransferase</fullName>
        <ecNumber evidence="2">2.3.1.202</ecNumber>
    </submittedName>
</protein>
<dbReference type="SUPFAM" id="SSF55729">
    <property type="entry name" value="Acyl-CoA N-acyltransferases (Nat)"/>
    <property type="match status" value="1"/>
</dbReference>
<dbReference type="InterPro" id="IPR000182">
    <property type="entry name" value="GNAT_dom"/>
</dbReference>